<dbReference type="SMART" id="SM00355">
    <property type="entry name" value="ZnF_C2H2"/>
    <property type="match status" value="2"/>
</dbReference>
<feature type="region of interest" description="Disordered" evidence="2">
    <location>
        <begin position="20"/>
        <end position="45"/>
    </location>
</feature>
<keyword evidence="1" id="KW-0863">Zinc-finger</keyword>
<name>W7E878_BIPV3</name>
<dbReference type="Proteomes" id="UP000054337">
    <property type="component" value="Unassembled WGS sequence"/>
</dbReference>
<feature type="domain" description="C2H2-type" evidence="3">
    <location>
        <begin position="179"/>
        <end position="204"/>
    </location>
</feature>
<dbReference type="InterPro" id="IPR013087">
    <property type="entry name" value="Znf_C2H2_type"/>
</dbReference>
<dbReference type="HOGENOM" id="CLU_787567_0_0_1"/>
<sequence length="381" mass="41048">MSGLSKKDGKSSQTFSISNTYIQNTPPTYQDFTGQQNYDEGDSTDGEIHWAATSIVDDDTGYIQSFNHDNEPGFGNEATANSSWPTHPVIPGYPLALCNNLTSPFNVGVTSTPILGAPTSTSIAEVDHCTHTLMRYHENTHIADLSLGGNETQSSPSYFSSGDIPASNHSEHVVPRDRVHCTWPDCTKTFGRLQDLTRHHNSVHELTTSFWCPVSACNRSEGFPGRKPPFTRKDKLKSHMRIMHHLNLSRAMMAGVQAGLAAGGSGNADAEGSSCGSDFNTANGFYDVGAPPILDDHSLSNGLADFVDPIGGYEPLDFDGVSNAGWFNDVDGVSSFNEFPSPNQTDIPDFDALTAADSISDEQNIPGEDILFSGNGYVDTL</sequence>
<evidence type="ECO:0000259" key="3">
    <source>
        <dbReference type="PROSITE" id="PS50157"/>
    </source>
</evidence>
<dbReference type="EMBL" id="KI968737">
    <property type="protein sequence ID" value="EUN26668.1"/>
    <property type="molecule type" value="Genomic_DNA"/>
</dbReference>
<dbReference type="PROSITE" id="PS50157">
    <property type="entry name" value="ZINC_FINGER_C2H2_2"/>
    <property type="match status" value="1"/>
</dbReference>
<evidence type="ECO:0000313" key="4">
    <source>
        <dbReference type="EMBL" id="EUN26668.1"/>
    </source>
</evidence>
<organism evidence="4 5">
    <name type="scientific">Bipolaris victoriae (strain FI3)</name>
    <name type="common">Victoria blight of oats agent</name>
    <name type="synonym">Cochliobolus victoriae</name>
    <dbReference type="NCBI Taxonomy" id="930091"/>
    <lineage>
        <taxon>Eukaryota</taxon>
        <taxon>Fungi</taxon>
        <taxon>Dikarya</taxon>
        <taxon>Ascomycota</taxon>
        <taxon>Pezizomycotina</taxon>
        <taxon>Dothideomycetes</taxon>
        <taxon>Pleosporomycetidae</taxon>
        <taxon>Pleosporales</taxon>
        <taxon>Pleosporineae</taxon>
        <taxon>Pleosporaceae</taxon>
        <taxon>Bipolaris</taxon>
    </lineage>
</organism>
<accession>W7E878</accession>
<dbReference type="RefSeq" id="XP_014556250.1">
    <property type="nucleotide sequence ID" value="XM_014700764.1"/>
</dbReference>
<dbReference type="GeneID" id="26248007"/>
<protein>
    <recommendedName>
        <fullName evidence="3">C2H2-type domain-containing protein</fullName>
    </recommendedName>
</protein>
<dbReference type="AlphaFoldDB" id="W7E878"/>
<reference evidence="4 5" key="1">
    <citation type="journal article" date="2013" name="PLoS Genet.">
        <title>Comparative genome structure, secondary metabolite, and effector coding capacity across Cochliobolus pathogens.</title>
        <authorList>
            <person name="Condon B.J."/>
            <person name="Leng Y."/>
            <person name="Wu D."/>
            <person name="Bushley K.E."/>
            <person name="Ohm R.A."/>
            <person name="Otillar R."/>
            <person name="Martin J."/>
            <person name="Schackwitz W."/>
            <person name="Grimwood J."/>
            <person name="MohdZainudin N."/>
            <person name="Xue C."/>
            <person name="Wang R."/>
            <person name="Manning V.A."/>
            <person name="Dhillon B."/>
            <person name="Tu Z.J."/>
            <person name="Steffenson B.J."/>
            <person name="Salamov A."/>
            <person name="Sun H."/>
            <person name="Lowry S."/>
            <person name="LaButti K."/>
            <person name="Han J."/>
            <person name="Copeland A."/>
            <person name="Lindquist E."/>
            <person name="Barry K."/>
            <person name="Schmutz J."/>
            <person name="Baker S.E."/>
            <person name="Ciuffetti L.M."/>
            <person name="Grigoriev I.V."/>
            <person name="Zhong S."/>
            <person name="Turgeon B.G."/>
        </authorList>
    </citation>
    <scope>NUCLEOTIDE SEQUENCE [LARGE SCALE GENOMIC DNA]</scope>
    <source>
        <strain evidence="4 5">FI3</strain>
    </source>
</reference>
<keyword evidence="1" id="KW-0479">Metal-binding</keyword>
<gene>
    <name evidence="4" type="ORF">COCVIDRAFT_100265</name>
</gene>
<proteinExistence type="predicted"/>
<keyword evidence="5" id="KW-1185">Reference proteome</keyword>
<dbReference type="OrthoDB" id="2687452at2759"/>
<keyword evidence="1" id="KW-0862">Zinc</keyword>
<dbReference type="PROSITE" id="PS00028">
    <property type="entry name" value="ZINC_FINGER_C2H2_1"/>
    <property type="match status" value="1"/>
</dbReference>
<evidence type="ECO:0000313" key="5">
    <source>
        <dbReference type="Proteomes" id="UP000054337"/>
    </source>
</evidence>
<dbReference type="Gene3D" id="3.30.160.60">
    <property type="entry name" value="Classic Zinc Finger"/>
    <property type="match status" value="1"/>
</dbReference>
<feature type="compositionally biased region" description="Polar residues" evidence="2">
    <location>
        <begin position="20"/>
        <end position="38"/>
    </location>
</feature>
<dbReference type="GO" id="GO:0008270">
    <property type="term" value="F:zinc ion binding"/>
    <property type="evidence" value="ECO:0007669"/>
    <property type="project" value="UniProtKB-KW"/>
</dbReference>
<evidence type="ECO:0000256" key="2">
    <source>
        <dbReference type="SAM" id="MobiDB-lite"/>
    </source>
</evidence>
<evidence type="ECO:0000256" key="1">
    <source>
        <dbReference type="PROSITE-ProRule" id="PRU00042"/>
    </source>
</evidence>